<sequence>MLLPASGLIENWPKVGKRKGVIVEVIEVDAEYSLVRSRGSKDGAISEQLTRVSTRRLRGGVVGKEITFQVRRNEGDVETLSVLSIRKPRR</sequence>
<gene>
    <name evidence="1" type="ORF">A3K55_02660</name>
</gene>
<comment type="caution">
    <text evidence="1">The sequence shown here is derived from an EMBL/GenBank/DDBJ whole genome shotgun (WGS) entry which is preliminary data.</text>
</comment>
<proteinExistence type="predicted"/>
<dbReference type="AlphaFoldDB" id="A0A1F7SJZ4"/>
<dbReference type="EMBL" id="MGDJ01000006">
    <property type="protein sequence ID" value="OGL54102.1"/>
    <property type="molecule type" value="Genomic_DNA"/>
</dbReference>
<evidence type="ECO:0000313" key="2">
    <source>
        <dbReference type="Proteomes" id="UP000185874"/>
    </source>
</evidence>
<name>A0A1F7SJZ4_9BACT</name>
<organism evidence="1 2">
    <name type="scientific">Candidatus Shapirobacteria bacterium RBG_13_44_7</name>
    <dbReference type="NCBI Taxonomy" id="1802149"/>
    <lineage>
        <taxon>Bacteria</taxon>
        <taxon>Candidatus Shapironibacteriota</taxon>
    </lineage>
</organism>
<evidence type="ECO:0000313" key="1">
    <source>
        <dbReference type="EMBL" id="OGL54102.1"/>
    </source>
</evidence>
<dbReference type="Proteomes" id="UP000185874">
    <property type="component" value="Unassembled WGS sequence"/>
</dbReference>
<accession>A0A1F7SJZ4</accession>
<reference evidence="1 2" key="1">
    <citation type="journal article" date="2016" name="Nat. Commun.">
        <title>Thousands of microbial genomes shed light on interconnected biogeochemical processes in an aquifer system.</title>
        <authorList>
            <person name="Anantharaman K."/>
            <person name="Brown C.T."/>
            <person name="Hug L.A."/>
            <person name="Sharon I."/>
            <person name="Castelle C.J."/>
            <person name="Probst A.J."/>
            <person name="Thomas B.C."/>
            <person name="Singh A."/>
            <person name="Wilkins M.J."/>
            <person name="Karaoz U."/>
            <person name="Brodie E.L."/>
            <person name="Williams K.H."/>
            <person name="Hubbard S.S."/>
            <person name="Banfield J.F."/>
        </authorList>
    </citation>
    <scope>NUCLEOTIDE SEQUENCE [LARGE SCALE GENOMIC DNA]</scope>
</reference>
<protein>
    <submittedName>
        <fullName evidence="1">Uncharacterized protein</fullName>
    </submittedName>
</protein>